<feature type="region of interest" description="Disordered" evidence="1">
    <location>
        <begin position="207"/>
        <end position="229"/>
    </location>
</feature>
<dbReference type="KEGG" id="pbor:BSF38_02003"/>
<dbReference type="AlphaFoldDB" id="A0A1U7CNL9"/>
<gene>
    <name evidence="2" type="ORF">BSF38_02003</name>
</gene>
<accession>A0A1U7CNL9</accession>
<keyword evidence="3" id="KW-1185">Reference proteome</keyword>
<evidence type="ECO:0008006" key="4">
    <source>
        <dbReference type="Google" id="ProtNLM"/>
    </source>
</evidence>
<reference evidence="3" key="1">
    <citation type="submission" date="2016-12" db="EMBL/GenBank/DDBJ databases">
        <title>Comparative genomics of four Isosphaeraceae planctomycetes: a common pool of plasmids and glycoside hydrolase genes.</title>
        <authorList>
            <person name="Ivanova A."/>
        </authorList>
    </citation>
    <scope>NUCLEOTIDE SEQUENCE [LARGE SCALE GENOMIC DNA]</scope>
    <source>
        <strain evidence="3">PX4</strain>
    </source>
</reference>
<dbReference type="SUPFAM" id="SSF110849">
    <property type="entry name" value="ParB/Sulfiredoxin"/>
    <property type="match status" value="1"/>
</dbReference>
<dbReference type="Gene3D" id="6.20.20.10">
    <property type="match status" value="1"/>
</dbReference>
<proteinExistence type="predicted"/>
<evidence type="ECO:0000256" key="1">
    <source>
        <dbReference type="SAM" id="MobiDB-lite"/>
    </source>
</evidence>
<sequence length="343" mass="37469">MIRPNPDAAGRYLIVQGRHRLYAKKTVLKEDVIEARVSEDMDETDAEMAMLSENLWRNPLTRAQHFITLRKWSEHYQAKRTGKIGPGATGSKASAEKKAKAKAQASDSFTSNRAAAPAIVEEPSSTGLDAMVAALTGKSLASARRVLRIARSFDTEQLEALEQMQVTQGDMTRLAKIKDEHKRGEVVNLIAAGMEVEDALKRIMGEAAPTPADGKSRETREAEAAKADAGKDSLDDEAWFTEFCGQKAAMLKNPAKYKADAILFRKLAQIRQTFRTNSKKPLKVAKKAGAAGPFLELASGVASVSHPKEWLVCKKCKGAGMTRGSECKNCQGGGYLVTHQERH</sequence>
<feature type="region of interest" description="Disordered" evidence="1">
    <location>
        <begin position="81"/>
        <end position="108"/>
    </location>
</feature>
<feature type="compositionally biased region" description="Basic and acidic residues" evidence="1">
    <location>
        <begin position="214"/>
        <end position="229"/>
    </location>
</feature>
<organism evidence="2 3">
    <name type="scientific">Paludisphaera borealis</name>
    <dbReference type="NCBI Taxonomy" id="1387353"/>
    <lineage>
        <taxon>Bacteria</taxon>
        <taxon>Pseudomonadati</taxon>
        <taxon>Planctomycetota</taxon>
        <taxon>Planctomycetia</taxon>
        <taxon>Isosphaerales</taxon>
        <taxon>Isosphaeraceae</taxon>
        <taxon>Paludisphaera</taxon>
    </lineage>
</organism>
<dbReference type="EMBL" id="CP019082">
    <property type="protein sequence ID" value="APW60532.1"/>
    <property type="molecule type" value="Genomic_DNA"/>
</dbReference>
<name>A0A1U7CNL9_9BACT</name>
<dbReference type="InterPro" id="IPR036086">
    <property type="entry name" value="ParB/Sulfiredoxin_sf"/>
</dbReference>
<dbReference type="STRING" id="1387353.BSF38_02003"/>
<protein>
    <recommendedName>
        <fullName evidence="4">ParB/Sulfiredoxin domain-containing protein</fullName>
    </recommendedName>
</protein>
<evidence type="ECO:0000313" key="2">
    <source>
        <dbReference type="EMBL" id="APW60532.1"/>
    </source>
</evidence>
<evidence type="ECO:0000313" key="3">
    <source>
        <dbReference type="Proteomes" id="UP000186309"/>
    </source>
</evidence>
<dbReference type="Proteomes" id="UP000186309">
    <property type="component" value="Chromosome"/>
</dbReference>